<reference evidence="2 3" key="1">
    <citation type="submission" date="2020-04" db="EMBL/GenBank/DDBJ databases">
        <title>Perkinsus olseni comparative genomics.</title>
        <authorList>
            <person name="Bogema D.R."/>
        </authorList>
    </citation>
    <scope>NUCLEOTIDE SEQUENCE [LARGE SCALE GENOMIC DNA]</scope>
    <source>
        <strain evidence="2">ATCC PRA-205</strain>
    </source>
</reference>
<accession>A0A7J6Q0R4</accession>
<name>A0A7J6Q0R4_PEROL</name>
<feature type="chain" id="PRO_5029498708" evidence="1">
    <location>
        <begin position="19"/>
        <end position="204"/>
    </location>
</feature>
<evidence type="ECO:0000256" key="1">
    <source>
        <dbReference type="SAM" id="SignalP"/>
    </source>
</evidence>
<dbReference type="Proteomes" id="UP000574390">
    <property type="component" value="Unassembled WGS sequence"/>
</dbReference>
<dbReference type="EMBL" id="JABANM010032950">
    <property type="protein sequence ID" value="KAF4702094.1"/>
    <property type="molecule type" value="Genomic_DNA"/>
</dbReference>
<feature type="signal peptide" evidence="1">
    <location>
        <begin position="1"/>
        <end position="18"/>
    </location>
</feature>
<dbReference type="AlphaFoldDB" id="A0A7J6Q0R4"/>
<evidence type="ECO:0000313" key="2">
    <source>
        <dbReference type="EMBL" id="KAF4702094.1"/>
    </source>
</evidence>
<proteinExistence type="predicted"/>
<comment type="caution">
    <text evidence="2">The sequence shown here is derived from an EMBL/GenBank/DDBJ whole genome shotgun (WGS) entry which is preliminary data.</text>
</comment>
<organism evidence="2 3">
    <name type="scientific">Perkinsus olseni</name>
    <name type="common">Perkinsus atlanticus</name>
    <dbReference type="NCBI Taxonomy" id="32597"/>
    <lineage>
        <taxon>Eukaryota</taxon>
        <taxon>Sar</taxon>
        <taxon>Alveolata</taxon>
        <taxon>Perkinsozoa</taxon>
        <taxon>Perkinsea</taxon>
        <taxon>Perkinsida</taxon>
        <taxon>Perkinsidae</taxon>
        <taxon>Perkinsus</taxon>
    </lineage>
</organism>
<evidence type="ECO:0000313" key="3">
    <source>
        <dbReference type="Proteomes" id="UP000574390"/>
    </source>
</evidence>
<sequence length="204" mass="22870">MWTTVVLLSLCTLDSVASSPPPNAHLNFYKEVRTPWYIKEAPNCVTKPKLCPIDPSYTWDYYFDYLLGKGVSSFLLGSYSIWQSKIGRYSPFYTPWDKAGFAALKQQVEAKGGRILANLGAFFENSFDKAAFQGSAHRSSVLLRVSDVWQILSSLELGSPAEAIPFSACVFPVILIVFPQNSAFIRFLVINELPKLLTKLRNTL</sequence>
<keyword evidence="1" id="KW-0732">Signal</keyword>
<gene>
    <name evidence="2" type="ORF">FOZ62_007333</name>
</gene>
<protein>
    <submittedName>
        <fullName evidence="2">Uncharacterized protein</fullName>
    </submittedName>
</protein>